<organism evidence="4 5">
    <name type="scientific">Faunimonas pinastri</name>
    <dbReference type="NCBI Taxonomy" id="1855383"/>
    <lineage>
        <taxon>Bacteria</taxon>
        <taxon>Pseudomonadati</taxon>
        <taxon>Pseudomonadota</taxon>
        <taxon>Alphaproteobacteria</taxon>
        <taxon>Hyphomicrobiales</taxon>
        <taxon>Afifellaceae</taxon>
        <taxon>Faunimonas</taxon>
    </lineage>
</organism>
<dbReference type="PIRSF" id="PIRSF008292">
    <property type="entry name" value="UCP008292"/>
    <property type="match status" value="1"/>
</dbReference>
<protein>
    <submittedName>
        <fullName evidence="4">Predicted phosphoesterase</fullName>
    </submittedName>
</protein>
<dbReference type="GO" id="GO:0016020">
    <property type="term" value="C:membrane"/>
    <property type="evidence" value="ECO:0007669"/>
    <property type="project" value="GOC"/>
</dbReference>
<dbReference type="Pfam" id="PF00149">
    <property type="entry name" value="Metallophos"/>
    <property type="match status" value="1"/>
</dbReference>
<keyword evidence="5" id="KW-1185">Reference proteome</keyword>
<name>A0A1H9FUT8_9HYPH</name>
<gene>
    <name evidence="4" type="ORF">SAMN05216548_104209</name>
</gene>
<dbReference type="GO" id="GO:0046872">
    <property type="term" value="F:metal ion binding"/>
    <property type="evidence" value="ECO:0007669"/>
    <property type="project" value="UniProtKB-KW"/>
</dbReference>
<evidence type="ECO:0000313" key="4">
    <source>
        <dbReference type="EMBL" id="SEQ41283.1"/>
    </source>
</evidence>
<dbReference type="Proteomes" id="UP000199647">
    <property type="component" value="Unassembled WGS sequence"/>
</dbReference>
<dbReference type="GO" id="GO:0008758">
    <property type="term" value="F:UDP-2,3-diacylglucosamine hydrolase activity"/>
    <property type="evidence" value="ECO:0007669"/>
    <property type="project" value="TreeGrafter"/>
</dbReference>
<dbReference type="PANTHER" id="PTHR31302">
    <property type="entry name" value="TRANSMEMBRANE PROTEIN WITH METALLOPHOSPHOESTERASE DOMAIN-RELATED"/>
    <property type="match status" value="1"/>
</dbReference>
<reference evidence="4 5" key="1">
    <citation type="submission" date="2016-10" db="EMBL/GenBank/DDBJ databases">
        <authorList>
            <person name="de Groot N.N."/>
        </authorList>
    </citation>
    <scope>NUCLEOTIDE SEQUENCE [LARGE SCALE GENOMIC DNA]</scope>
    <source>
        <strain evidence="4 5">A52C2</strain>
    </source>
</reference>
<feature type="domain" description="Calcineurin-like phosphoesterase" evidence="3">
    <location>
        <begin position="1"/>
        <end position="200"/>
    </location>
</feature>
<evidence type="ECO:0000256" key="2">
    <source>
        <dbReference type="ARBA" id="ARBA00022801"/>
    </source>
</evidence>
<dbReference type="AlphaFoldDB" id="A0A1H9FUT8"/>
<dbReference type="GO" id="GO:0009245">
    <property type="term" value="P:lipid A biosynthetic process"/>
    <property type="evidence" value="ECO:0007669"/>
    <property type="project" value="TreeGrafter"/>
</dbReference>
<dbReference type="RefSeq" id="WP_092496073.1">
    <property type="nucleotide sequence ID" value="NZ_FOFG01000004.1"/>
</dbReference>
<sequence>MRVAGLADLHVTETDKHPFRELFSEISGSADVLTLCGDLTNLGTVKEAEILAEDLASLSIPVVGVLGNHDHESDCVEKVSEILREAGLCLLDGTSTEIDEVAFVGTKGFAGGFGRFMLGSFGEAPIKSFVAEGVQEALRLENALRRVRQGRVVVLLHYAPIVETVMGEPPEIFPFLGSSRLAETIGRFEVNVILHGHAHRGAFEGKTPNGVPVFNCARMIEKPAGRPYHLIEV</sequence>
<dbReference type="SUPFAM" id="SSF56300">
    <property type="entry name" value="Metallo-dependent phosphatases"/>
    <property type="match status" value="1"/>
</dbReference>
<dbReference type="EMBL" id="FOFG01000004">
    <property type="protein sequence ID" value="SEQ41283.1"/>
    <property type="molecule type" value="Genomic_DNA"/>
</dbReference>
<evidence type="ECO:0000313" key="5">
    <source>
        <dbReference type="Proteomes" id="UP000199647"/>
    </source>
</evidence>
<evidence type="ECO:0000259" key="3">
    <source>
        <dbReference type="Pfam" id="PF00149"/>
    </source>
</evidence>
<dbReference type="PANTHER" id="PTHR31302:SF31">
    <property type="entry name" value="PHOSPHODIESTERASE YAEI"/>
    <property type="match status" value="1"/>
</dbReference>
<dbReference type="InterPro" id="IPR004843">
    <property type="entry name" value="Calcineurin-like_PHP"/>
</dbReference>
<dbReference type="InterPro" id="IPR029052">
    <property type="entry name" value="Metallo-depent_PP-like"/>
</dbReference>
<proteinExistence type="predicted"/>
<dbReference type="Gene3D" id="3.60.21.10">
    <property type="match status" value="1"/>
</dbReference>
<dbReference type="STRING" id="1855383.SAMN05216548_104209"/>
<accession>A0A1H9FUT8</accession>
<dbReference type="InterPro" id="IPR016538">
    <property type="entry name" value="UCP008292"/>
</dbReference>
<keyword evidence="2" id="KW-0378">Hydrolase</keyword>
<keyword evidence="1" id="KW-0479">Metal-binding</keyword>
<dbReference type="OrthoDB" id="9783437at2"/>
<dbReference type="InterPro" id="IPR051158">
    <property type="entry name" value="Metallophosphoesterase_sf"/>
</dbReference>
<evidence type="ECO:0000256" key="1">
    <source>
        <dbReference type="ARBA" id="ARBA00022723"/>
    </source>
</evidence>